<name>A0A6A6DEI0_9PEZI</name>
<reference evidence="1" key="1">
    <citation type="journal article" date="2020" name="Stud. Mycol.">
        <title>101 Dothideomycetes genomes: a test case for predicting lifestyles and emergence of pathogens.</title>
        <authorList>
            <person name="Haridas S."/>
            <person name="Albert R."/>
            <person name="Binder M."/>
            <person name="Bloem J."/>
            <person name="Labutti K."/>
            <person name="Salamov A."/>
            <person name="Andreopoulos B."/>
            <person name="Baker S."/>
            <person name="Barry K."/>
            <person name="Bills G."/>
            <person name="Bluhm B."/>
            <person name="Cannon C."/>
            <person name="Castanera R."/>
            <person name="Culley D."/>
            <person name="Daum C."/>
            <person name="Ezra D."/>
            <person name="Gonzalez J."/>
            <person name="Henrissat B."/>
            <person name="Kuo A."/>
            <person name="Liang C."/>
            <person name="Lipzen A."/>
            <person name="Lutzoni F."/>
            <person name="Magnuson J."/>
            <person name="Mondo S."/>
            <person name="Nolan M."/>
            <person name="Ohm R."/>
            <person name="Pangilinan J."/>
            <person name="Park H.-J."/>
            <person name="Ramirez L."/>
            <person name="Alfaro M."/>
            <person name="Sun H."/>
            <person name="Tritt A."/>
            <person name="Yoshinaga Y."/>
            <person name="Zwiers L.-H."/>
            <person name="Turgeon B."/>
            <person name="Goodwin S."/>
            <person name="Spatafora J."/>
            <person name="Crous P."/>
            <person name="Grigoriev I."/>
        </authorList>
    </citation>
    <scope>NUCLEOTIDE SEQUENCE</scope>
    <source>
        <strain evidence="1">CBS 207.26</strain>
    </source>
</reference>
<dbReference type="AlphaFoldDB" id="A0A6A6DEI0"/>
<gene>
    <name evidence="1" type="ORF">K469DRAFT_698135</name>
</gene>
<organism evidence="1 2">
    <name type="scientific">Zopfia rhizophila CBS 207.26</name>
    <dbReference type="NCBI Taxonomy" id="1314779"/>
    <lineage>
        <taxon>Eukaryota</taxon>
        <taxon>Fungi</taxon>
        <taxon>Dikarya</taxon>
        <taxon>Ascomycota</taxon>
        <taxon>Pezizomycotina</taxon>
        <taxon>Dothideomycetes</taxon>
        <taxon>Dothideomycetes incertae sedis</taxon>
        <taxon>Zopfiaceae</taxon>
        <taxon>Zopfia</taxon>
    </lineage>
</organism>
<protein>
    <submittedName>
        <fullName evidence="1">Uncharacterized protein</fullName>
    </submittedName>
</protein>
<evidence type="ECO:0000313" key="2">
    <source>
        <dbReference type="Proteomes" id="UP000800200"/>
    </source>
</evidence>
<evidence type="ECO:0000313" key="1">
    <source>
        <dbReference type="EMBL" id="KAF2176878.1"/>
    </source>
</evidence>
<dbReference type="Proteomes" id="UP000800200">
    <property type="component" value="Unassembled WGS sequence"/>
</dbReference>
<dbReference type="EMBL" id="ML994699">
    <property type="protein sequence ID" value="KAF2176878.1"/>
    <property type="molecule type" value="Genomic_DNA"/>
</dbReference>
<dbReference type="OrthoDB" id="3776585at2759"/>
<sequence length="243" mass="27340">MPMTPRSKVWPNASLDKKTSRTNLIQSGEIYCDASRISTSKNDKNVDTGKDPAHGNREFRGENLEAYAMCDDPNLPEKDRIRVFTVSSDLVDKGARKEAKRRGETLTPNSYTIETEYANTMQICRKTIDIASNDNWPDIDDSRIKKLTHTNQAGKSFHLETASGKVAYGWKRCGSVENPENEDTITLLALALKVWSVGKYYVKDDGGISSRFTIRQEVLNAKPRTLAVPDGAFSKDARNFWVR</sequence>
<accession>A0A6A6DEI0</accession>
<proteinExistence type="predicted"/>
<keyword evidence="2" id="KW-1185">Reference proteome</keyword>